<organism evidence="1 2">
    <name type="scientific">Bacillus pumilus</name>
    <name type="common">Bacillus mesentericus</name>
    <dbReference type="NCBI Taxonomy" id="1408"/>
    <lineage>
        <taxon>Bacteria</taxon>
        <taxon>Bacillati</taxon>
        <taxon>Bacillota</taxon>
        <taxon>Bacilli</taxon>
        <taxon>Bacillales</taxon>
        <taxon>Bacillaceae</taxon>
        <taxon>Bacillus</taxon>
    </lineage>
</organism>
<reference evidence="1 2" key="1">
    <citation type="submission" date="2014-12" db="EMBL/GenBank/DDBJ databases">
        <title>Draft Genome Sequences of Five Spore-Forming Food Isolates of Bacillus pumilus.</title>
        <authorList>
            <person name="de Jong A."/>
            <person name="van Heel A.J."/>
            <person name="Montalban-Lopez M."/>
            <person name="Krawczyk A.O."/>
            <person name="Berendsen E.M."/>
            <person name="Wells-Bennik M."/>
            <person name="Kuipers O.P."/>
        </authorList>
    </citation>
    <scope>NUCLEOTIDE SEQUENCE [LARGE SCALE GENOMIC DNA]</scope>
    <source>
        <strain evidence="1 2">B4127</strain>
    </source>
</reference>
<name>A0AB34QYZ2_BACPU</name>
<dbReference type="EMBL" id="JXCL01000007">
    <property type="protein sequence ID" value="KIL23647.1"/>
    <property type="molecule type" value="Genomic_DNA"/>
</dbReference>
<accession>A0AB34QYZ2</accession>
<evidence type="ECO:0000313" key="2">
    <source>
        <dbReference type="Proteomes" id="UP000031978"/>
    </source>
</evidence>
<protein>
    <submittedName>
        <fullName evidence="1">Uncharacterized protein</fullName>
    </submittedName>
</protein>
<proteinExistence type="predicted"/>
<sequence>MFFCGVLDPSAIHSGWCRKDGGAIIEYSRHDFDVAKALVK</sequence>
<gene>
    <name evidence="1" type="ORF">B4127_2580</name>
</gene>
<dbReference type="Proteomes" id="UP000031978">
    <property type="component" value="Unassembled WGS sequence"/>
</dbReference>
<dbReference type="AlphaFoldDB" id="A0AB34QYZ2"/>
<comment type="caution">
    <text evidence="1">The sequence shown here is derived from an EMBL/GenBank/DDBJ whole genome shotgun (WGS) entry which is preliminary data.</text>
</comment>
<evidence type="ECO:0000313" key="1">
    <source>
        <dbReference type="EMBL" id="KIL23647.1"/>
    </source>
</evidence>